<dbReference type="PANTHER" id="PTHR30002">
    <property type="entry name" value="EPOXYQUEUOSINE REDUCTASE"/>
    <property type="match status" value="1"/>
</dbReference>
<proteinExistence type="predicted"/>
<dbReference type="Pfam" id="PF02036">
    <property type="entry name" value="SCP2"/>
    <property type="match status" value="1"/>
</dbReference>
<dbReference type="SUPFAM" id="SSF55718">
    <property type="entry name" value="SCP-like"/>
    <property type="match status" value="1"/>
</dbReference>
<feature type="domain" description="4Fe-4S ferredoxin-type" evidence="2">
    <location>
        <begin position="188"/>
        <end position="217"/>
    </location>
</feature>
<protein>
    <submittedName>
        <fullName evidence="3">Iron-sulfur cluster-binding protein</fullName>
    </submittedName>
</protein>
<reference evidence="3" key="1">
    <citation type="submission" date="2018-06" db="EMBL/GenBank/DDBJ databases">
        <authorList>
            <person name="Zhirakovskaya E."/>
        </authorList>
    </citation>
    <scope>NUCLEOTIDE SEQUENCE</scope>
</reference>
<dbReference type="InterPro" id="IPR036527">
    <property type="entry name" value="SCP2_sterol-bd_dom_sf"/>
</dbReference>
<keyword evidence="1" id="KW-0411">Iron-sulfur</keyword>
<dbReference type="Gene3D" id="3.30.1050.10">
    <property type="entry name" value="SCP2 sterol-binding domain"/>
    <property type="match status" value="1"/>
</dbReference>
<name>A0A3B1CIG8_9ZZZZ</name>
<evidence type="ECO:0000256" key="1">
    <source>
        <dbReference type="ARBA" id="ARBA00022485"/>
    </source>
</evidence>
<evidence type="ECO:0000313" key="3">
    <source>
        <dbReference type="EMBL" id="VAX23768.1"/>
    </source>
</evidence>
<dbReference type="InterPro" id="IPR004453">
    <property type="entry name" value="QueG"/>
</dbReference>
<dbReference type="GO" id="GO:0051539">
    <property type="term" value="F:4 iron, 4 sulfur cluster binding"/>
    <property type="evidence" value="ECO:0007669"/>
    <property type="project" value="UniProtKB-KW"/>
</dbReference>
<dbReference type="PROSITE" id="PS00198">
    <property type="entry name" value="4FE4S_FER_1"/>
    <property type="match status" value="1"/>
</dbReference>
<gene>
    <name evidence="3" type="ORF">MNBD_NITROSPINAE01-921</name>
</gene>
<dbReference type="GO" id="GO:0008616">
    <property type="term" value="P:tRNA queuosine(34) biosynthetic process"/>
    <property type="evidence" value="ECO:0007669"/>
    <property type="project" value="InterPro"/>
</dbReference>
<keyword evidence="1" id="KW-0004">4Fe-4S</keyword>
<evidence type="ECO:0000259" key="2">
    <source>
        <dbReference type="PROSITE" id="PS51379"/>
    </source>
</evidence>
<dbReference type="AlphaFoldDB" id="A0A3B1CIG8"/>
<dbReference type="InterPro" id="IPR017896">
    <property type="entry name" value="4Fe4S_Fe-S-bd"/>
</dbReference>
<organism evidence="3">
    <name type="scientific">hydrothermal vent metagenome</name>
    <dbReference type="NCBI Taxonomy" id="652676"/>
    <lineage>
        <taxon>unclassified sequences</taxon>
        <taxon>metagenomes</taxon>
        <taxon>ecological metagenomes</taxon>
    </lineage>
</organism>
<dbReference type="Gene3D" id="3.30.70.20">
    <property type="match status" value="1"/>
</dbReference>
<dbReference type="PANTHER" id="PTHR30002:SF4">
    <property type="entry name" value="EPOXYQUEUOSINE REDUCTASE"/>
    <property type="match status" value="1"/>
</dbReference>
<dbReference type="EMBL" id="UOGC01000153">
    <property type="protein sequence ID" value="VAX23768.1"/>
    <property type="molecule type" value="Genomic_DNA"/>
</dbReference>
<dbReference type="InterPro" id="IPR017900">
    <property type="entry name" value="4Fe4S_Fe_S_CS"/>
</dbReference>
<sequence>MSKLAEHPAVKNFYENRSAEPPLQASKRINSEWLKEMCLAMGADAVGFVDIDRESITEHKKDILDVYPRTKTVIVIASKMNRENVRAPFRNIANVEYHKTEDNLNEIGRKISTKLLHKSVRSMNLSGAFPFEMERWADEGKIWLVALKPLAQEAGLGWMGHHRMVIHPKFGSAMFLNAILIDTELTTYDKPLTHSPCIECQLCVASCPTGAISADGHFDFSSCITHNYREKLGGFSDWVENIVQSKTVGDYRGRVSDSETLSMWQSLSSKANTKCDYCMAVCPAGDDLLGDYLKDRKDYLATVVKPHQKKEEKVYVLKGSDAEAYVAKRFPHKEVRRVGNGIRAASIEKFLEALPRLFQRGQSEGLTAVYHFSFTGNETAEATVTIKDKTISVKNGHAGKANLRVIADSGTWLKFLAKEKNIVLAIISRKIKVKGSPRLLLAFGKCFPS</sequence>
<keyword evidence="1" id="KW-0408">Iron</keyword>
<dbReference type="PROSITE" id="PS51379">
    <property type="entry name" value="4FE4S_FER_2"/>
    <property type="match status" value="1"/>
</dbReference>
<dbReference type="SUPFAM" id="SSF46548">
    <property type="entry name" value="alpha-helical ferredoxin"/>
    <property type="match status" value="1"/>
</dbReference>
<dbReference type="GO" id="GO:0052693">
    <property type="term" value="F:epoxyqueuosine reductase activity"/>
    <property type="evidence" value="ECO:0007669"/>
    <property type="project" value="TreeGrafter"/>
</dbReference>
<dbReference type="InterPro" id="IPR003033">
    <property type="entry name" value="SCP2_sterol-bd_dom"/>
</dbReference>
<accession>A0A3B1CIG8</accession>
<keyword evidence="1" id="KW-0479">Metal-binding</keyword>